<proteinExistence type="predicted"/>
<accession>A0AC61S6A3</accession>
<keyword evidence="2" id="KW-1185">Reference proteome</keyword>
<evidence type="ECO:0000313" key="1">
    <source>
        <dbReference type="EMBL" id="THG53822.1"/>
    </source>
</evidence>
<reference evidence="1" key="1">
    <citation type="submission" date="2019-04" db="EMBL/GenBank/DDBJ databases">
        <title>Microbes associate with the intestines of laboratory mice.</title>
        <authorList>
            <person name="Navarre W."/>
            <person name="Wong E."/>
            <person name="Huang K.C."/>
            <person name="Tropini C."/>
            <person name="Ng K."/>
            <person name="Yu B."/>
        </authorList>
    </citation>
    <scope>NUCLEOTIDE SEQUENCE</scope>
    <source>
        <strain evidence="1">NM86_A22</strain>
    </source>
</reference>
<name>A0AC61S6A3_9BACT</name>
<dbReference type="Proteomes" id="UP000305401">
    <property type="component" value="Unassembled WGS sequence"/>
</dbReference>
<sequence length="169" mass="19107">MTKTVIQFAILFIVLVLAQAIVFNNICLFNVAVPFVFIYFIIRLPITLNANWVLTLSFLLGLTVDVFSNTQGMNALACTLLAISRRGILHLYFPREDEISNPEPSVRSLGLFVYVRYLLTLTLLYCLLIFAIESCSFFMPVLLVLRVVCSTLLSFLLLLGLDILISQYD</sequence>
<dbReference type="EMBL" id="SSTG01000030">
    <property type="protein sequence ID" value="THG53822.1"/>
    <property type="molecule type" value="Genomic_DNA"/>
</dbReference>
<organism evidence="1 2">
    <name type="scientific">Muribaculum caecicola</name>
    <dbReference type="NCBI Taxonomy" id="3038144"/>
    <lineage>
        <taxon>Bacteria</taxon>
        <taxon>Pseudomonadati</taxon>
        <taxon>Bacteroidota</taxon>
        <taxon>Bacteroidia</taxon>
        <taxon>Bacteroidales</taxon>
        <taxon>Muribaculaceae</taxon>
        <taxon>Muribaculum</taxon>
    </lineage>
</organism>
<comment type="caution">
    <text evidence="1">The sequence shown here is derived from an EMBL/GenBank/DDBJ whole genome shotgun (WGS) entry which is preliminary data.</text>
</comment>
<protein>
    <submittedName>
        <fullName evidence="1">Rod shape-determining protein MreD</fullName>
    </submittedName>
</protein>
<evidence type="ECO:0000313" key="2">
    <source>
        <dbReference type="Proteomes" id="UP000305401"/>
    </source>
</evidence>
<gene>
    <name evidence="1" type="ORF">E5990_03940</name>
</gene>